<dbReference type="InterPro" id="IPR016160">
    <property type="entry name" value="Ald_DH_CS_CYS"/>
</dbReference>
<evidence type="ECO:0000313" key="7">
    <source>
        <dbReference type="Proteomes" id="UP000635245"/>
    </source>
</evidence>
<dbReference type="SUPFAM" id="SSF53720">
    <property type="entry name" value="ALDH-like"/>
    <property type="match status" value="1"/>
</dbReference>
<dbReference type="PROSITE" id="PS00687">
    <property type="entry name" value="ALDEHYDE_DEHYDR_GLU"/>
    <property type="match status" value="1"/>
</dbReference>
<dbReference type="FunFam" id="3.40.605.10:FF:000001">
    <property type="entry name" value="Aldehyde dehydrogenase 1"/>
    <property type="match status" value="1"/>
</dbReference>
<evidence type="ECO:0000313" key="6">
    <source>
        <dbReference type="EMBL" id="MBK1787909.1"/>
    </source>
</evidence>
<proteinExistence type="inferred from homology"/>
<feature type="active site" evidence="3">
    <location>
        <position position="268"/>
    </location>
</feature>
<evidence type="ECO:0000259" key="5">
    <source>
        <dbReference type="Pfam" id="PF00171"/>
    </source>
</evidence>
<feature type="domain" description="Aldehyde dehydrogenase" evidence="5">
    <location>
        <begin position="32"/>
        <end position="495"/>
    </location>
</feature>
<evidence type="ECO:0000256" key="2">
    <source>
        <dbReference type="ARBA" id="ARBA00023002"/>
    </source>
</evidence>
<comment type="similarity">
    <text evidence="1 4">Belongs to the aldehyde dehydrogenase family.</text>
</comment>
<dbReference type="Gene3D" id="3.40.309.10">
    <property type="entry name" value="Aldehyde Dehydrogenase, Chain A, domain 2"/>
    <property type="match status" value="1"/>
</dbReference>
<organism evidence="6 7">
    <name type="scientific">Prauserella cavernicola</name>
    <dbReference type="NCBI Taxonomy" id="2800127"/>
    <lineage>
        <taxon>Bacteria</taxon>
        <taxon>Bacillati</taxon>
        <taxon>Actinomycetota</taxon>
        <taxon>Actinomycetes</taxon>
        <taxon>Pseudonocardiales</taxon>
        <taxon>Pseudonocardiaceae</taxon>
        <taxon>Prauserella</taxon>
    </lineage>
</organism>
<keyword evidence="7" id="KW-1185">Reference proteome</keyword>
<dbReference type="Proteomes" id="UP000635245">
    <property type="component" value="Unassembled WGS sequence"/>
</dbReference>
<sequence length="501" mass="53031">MPAHRTDDSGRSTVSDPKFITQPFVDGKVVPAQAGETFDSVNPATGKVIAAVAACGESDVDFAVASARAAFDRGVWSRADPAERKAVLLRFADLLDEHIDELAELDSIDAGKPITDCRTLDVPDAIGTIRWYAESIDKVFGSVSPTGPGNLGLITREPVGVVAGVLPWNFPMATLSWKIGPALAAGNSVVIKPAELSPFSTLRTAELAVEAGLPAGVLNVVPGLGHVTGKALGLHPDVDVVTFTGSTEVGRHFLRYSADSNLKKVVLECGGKSPQLVLADQRDRIGAIAEELADAAFWNMGENCTCGSRILVHRSLRDDLVAGLVAQLPSWPVGDPQHPDTKVGALIEEAHLRKVLGYIDAGVSEGASVAAGGNQVRQESGGWFVEPTIFTDVTPEMSIAREEIFGPVLSVIAFDTEEEAIRIANDSPYGLAASVFTDDLNAAHRVARALRAGTVSVNCYSEGDITTPFGGYKMSGFGGYDKGLEAFDQYTAVKTTWFALR</sequence>
<dbReference type="Pfam" id="PF00171">
    <property type="entry name" value="Aldedh"/>
    <property type="match status" value="1"/>
</dbReference>
<accession>A0A934QYL4</accession>
<protein>
    <submittedName>
        <fullName evidence="6">Aldehyde dehydrogenase</fullName>
    </submittedName>
</protein>
<gene>
    <name evidence="6" type="ORF">JHE00_26565</name>
</gene>
<dbReference type="PANTHER" id="PTHR11699">
    <property type="entry name" value="ALDEHYDE DEHYDROGENASE-RELATED"/>
    <property type="match status" value="1"/>
</dbReference>
<dbReference type="InterPro" id="IPR016161">
    <property type="entry name" value="Ald_DH/histidinol_DH"/>
</dbReference>
<dbReference type="InterPro" id="IPR029510">
    <property type="entry name" value="Ald_DH_CS_GLU"/>
</dbReference>
<evidence type="ECO:0000256" key="3">
    <source>
        <dbReference type="PROSITE-ProRule" id="PRU10007"/>
    </source>
</evidence>
<dbReference type="InterPro" id="IPR016163">
    <property type="entry name" value="Ald_DH_C"/>
</dbReference>
<dbReference type="CDD" id="cd07112">
    <property type="entry name" value="ALDH_GABALDH-PuuC"/>
    <property type="match status" value="1"/>
</dbReference>
<reference evidence="6" key="1">
    <citation type="submission" date="2020-12" db="EMBL/GenBank/DDBJ databases">
        <title>Prauserella sp. ASG 168, a novel actinomycete isolated from cave rock.</title>
        <authorList>
            <person name="Suriyachadkun C."/>
        </authorList>
    </citation>
    <scope>NUCLEOTIDE SEQUENCE</scope>
    <source>
        <strain evidence="6">ASG 168</strain>
    </source>
</reference>
<dbReference type="EMBL" id="JAENJH010000008">
    <property type="protein sequence ID" value="MBK1787909.1"/>
    <property type="molecule type" value="Genomic_DNA"/>
</dbReference>
<dbReference type="AlphaFoldDB" id="A0A934QYL4"/>
<keyword evidence="2 4" id="KW-0560">Oxidoreductase</keyword>
<name>A0A934QYL4_9PSEU</name>
<evidence type="ECO:0000256" key="1">
    <source>
        <dbReference type="ARBA" id="ARBA00009986"/>
    </source>
</evidence>
<comment type="caution">
    <text evidence="6">The sequence shown here is derived from an EMBL/GenBank/DDBJ whole genome shotgun (WGS) entry which is preliminary data.</text>
</comment>
<dbReference type="InterPro" id="IPR016162">
    <property type="entry name" value="Ald_DH_N"/>
</dbReference>
<evidence type="ECO:0000256" key="4">
    <source>
        <dbReference type="RuleBase" id="RU003345"/>
    </source>
</evidence>
<dbReference type="Gene3D" id="3.40.605.10">
    <property type="entry name" value="Aldehyde Dehydrogenase, Chain A, domain 1"/>
    <property type="match status" value="1"/>
</dbReference>
<dbReference type="PROSITE" id="PS00070">
    <property type="entry name" value="ALDEHYDE_DEHYDR_CYS"/>
    <property type="match status" value="1"/>
</dbReference>
<dbReference type="GO" id="GO:0016620">
    <property type="term" value="F:oxidoreductase activity, acting on the aldehyde or oxo group of donors, NAD or NADP as acceptor"/>
    <property type="evidence" value="ECO:0007669"/>
    <property type="project" value="InterPro"/>
</dbReference>
<dbReference type="FunFam" id="3.40.309.10:FF:000012">
    <property type="entry name" value="Betaine aldehyde dehydrogenase"/>
    <property type="match status" value="1"/>
</dbReference>
<dbReference type="InterPro" id="IPR015590">
    <property type="entry name" value="Aldehyde_DH_dom"/>
</dbReference>